<dbReference type="SUPFAM" id="SSF48452">
    <property type="entry name" value="TPR-like"/>
    <property type="match status" value="1"/>
</dbReference>
<evidence type="ECO:0000256" key="2">
    <source>
        <dbReference type="ARBA" id="ARBA00022803"/>
    </source>
</evidence>
<evidence type="ECO:0000256" key="1">
    <source>
        <dbReference type="ARBA" id="ARBA00022737"/>
    </source>
</evidence>
<dbReference type="EMBL" id="JBANRG010000085">
    <property type="protein sequence ID" value="KAK7437503.1"/>
    <property type="molecule type" value="Genomic_DNA"/>
</dbReference>
<dbReference type="PANTHER" id="PTHR45831">
    <property type="entry name" value="LD24721P"/>
    <property type="match status" value="1"/>
</dbReference>
<evidence type="ECO:0000313" key="3">
    <source>
        <dbReference type="EMBL" id="KAK7437503.1"/>
    </source>
</evidence>
<keyword evidence="1" id="KW-0677">Repeat</keyword>
<name>A0ABR1IP35_9AGAR</name>
<dbReference type="PANTHER" id="PTHR45831:SF2">
    <property type="entry name" value="LD24721P"/>
    <property type="match status" value="1"/>
</dbReference>
<organism evidence="3 4">
    <name type="scientific">Marasmiellus scandens</name>
    <dbReference type="NCBI Taxonomy" id="2682957"/>
    <lineage>
        <taxon>Eukaryota</taxon>
        <taxon>Fungi</taxon>
        <taxon>Dikarya</taxon>
        <taxon>Basidiomycota</taxon>
        <taxon>Agaricomycotina</taxon>
        <taxon>Agaricomycetes</taxon>
        <taxon>Agaricomycetidae</taxon>
        <taxon>Agaricales</taxon>
        <taxon>Marasmiineae</taxon>
        <taxon>Omphalotaceae</taxon>
        <taxon>Marasmiellus</taxon>
    </lineage>
</organism>
<protein>
    <submittedName>
        <fullName evidence="3">Uncharacterized protein</fullName>
    </submittedName>
</protein>
<dbReference type="Proteomes" id="UP001498398">
    <property type="component" value="Unassembled WGS sequence"/>
</dbReference>
<proteinExistence type="predicted"/>
<accession>A0ABR1IP35</accession>
<sequence length="594" mass="68075">MPANQEVARQMAHATWHFKRGEYLTASAICTEAIELDKTNVALLLKRAACRQSLDQHIAAAYDGFKAIELDPANTKAHAIVALARDALKQPWLSVNSWADAIVTLSKDIHTLDEATRKARRDQVISDAVKDLFRTCKPTKSKKHSLGYHRALEDSIYAVLHPRRKAFDYQGLHRCHPQPWLSAFSARLNPNYPVPMDKSCVEYVCMAYEEVRKAADMLSGEMTDEHLEVGECTHRYHYPIPAVEPITNAILYDHRVMRDFEQDPFLSQSAIEQAKEEARLAGISSWLNIDNFDKIKKYAHKRLKRDGWKGDGSWKTGLGNALNIAARYWILTGYFKDSEANLNEVRKAVKLVKWAQKEWKDVWKSEGIPVLDPGFLRLLLTRLLYALFVRHSALKNQKPSAARPFCKELGEVADELLQNIELNSSEYDGRNGLDNLIYFDYPKGQALCMKAFSLYQDSIVTKNKQDKERLKKESLAMYIACAECYPIDEEHHTWYLQVALGKTIEPVFAPADETYRLLQRIKRALPSMMQIWTFSLAEQIKIENYEFVIDLDEKIRGVMERANLEPEQLTGKSVKIMHNLSFLFGFLGMSVQIV</sequence>
<dbReference type="InterPro" id="IPR011990">
    <property type="entry name" value="TPR-like_helical_dom_sf"/>
</dbReference>
<dbReference type="InterPro" id="IPR047150">
    <property type="entry name" value="SGT"/>
</dbReference>
<evidence type="ECO:0000313" key="4">
    <source>
        <dbReference type="Proteomes" id="UP001498398"/>
    </source>
</evidence>
<comment type="caution">
    <text evidence="3">The sequence shown here is derived from an EMBL/GenBank/DDBJ whole genome shotgun (WGS) entry which is preliminary data.</text>
</comment>
<gene>
    <name evidence="3" type="ORF">VKT23_018575</name>
</gene>
<keyword evidence="4" id="KW-1185">Reference proteome</keyword>
<dbReference type="Gene3D" id="1.25.40.10">
    <property type="entry name" value="Tetratricopeptide repeat domain"/>
    <property type="match status" value="1"/>
</dbReference>
<keyword evidence="2" id="KW-0802">TPR repeat</keyword>
<reference evidence="3 4" key="1">
    <citation type="submission" date="2024-01" db="EMBL/GenBank/DDBJ databases">
        <title>A draft genome for the cacao thread blight pathogen Marasmiellus scandens.</title>
        <authorList>
            <person name="Baruah I.K."/>
            <person name="Leung J."/>
            <person name="Bukari Y."/>
            <person name="Amoako-Attah I."/>
            <person name="Meinhardt L.W."/>
            <person name="Bailey B.A."/>
            <person name="Cohen S.P."/>
        </authorList>
    </citation>
    <scope>NUCLEOTIDE SEQUENCE [LARGE SCALE GENOMIC DNA]</scope>
    <source>
        <strain evidence="3 4">GH-19</strain>
    </source>
</reference>